<dbReference type="PROSITE" id="PS50850">
    <property type="entry name" value="MFS"/>
    <property type="match status" value="1"/>
</dbReference>
<comment type="subcellular location">
    <subcellularLocation>
        <location evidence="1">Cell membrane</location>
        <topology evidence="1">Multi-pass membrane protein</topology>
    </subcellularLocation>
</comment>
<sequence length="408" mass="43186">MLPLCPNKEENGIPTGHSKAALRFVLLLGVVSLFADMTYEAARSISGPYLAVLGASATVVGVTAGFGEFIGYGLRIVSGVLSDRTQRYWLITITGYAINLLAVPALALAGNWPAAAILIMTERLGKAIRTPARDAMLSHATHQMGRGWGFGVHEALDQVGAIIGPLIVAAVLAWKGSYQYGFAVLAVPALLALIVLVIARITYPQPETLEPSFQTGQTSKLSSTFWLYSAAAACIALGFADFPLAAFHVKTTGLVNDKWIPLLYAGAMGVDAVSALLLGRLYDRKGLPVLLVIVAASAWSAPLIFLSGVGSLIAGMVLWGIGMGAQESIIRAFVADTVPRSRRATGFGIFNAGFGLAWFAGSTVIAILYNQSLIALAAFSVAAQLASLPILYFLHRRLAFYSRDPNQS</sequence>
<dbReference type="InterPro" id="IPR020846">
    <property type="entry name" value="MFS_dom"/>
</dbReference>
<organism evidence="8 9">
    <name type="scientific">Candidatus Glassbacteria bacterium RIFCSPLOWO2_12_FULL_58_11</name>
    <dbReference type="NCBI Taxonomy" id="1817867"/>
    <lineage>
        <taxon>Bacteria</taxon>
        <taxon>Candidatus Glassiibacteriota</taxon>
    </lineage>
</organism>
<evidence type="ECO:0000313" key="8">
    <source>
        <dbReference type="EMBL" id="OGG02601.1"/>
    </source>
</evidence>
<name>A0A1F5YQX0_9BACT</name>
<dbReference type="Proteomes" id="UP000179129">
    <property type="component" value="Unassembled WGS sequence"/>
</dbReference>
<evidence type="ECO:0000256" key="3">
    <source>
        <dbReference type="ARBA" id="ARBA00022692"/>
    </source>
</evidence>
<evidence type="ECO:0000256" key="5">
    <source>
        <dbReference type="ARBA" id="ARBA00023136"/>
    </source>
</evidence>
<keyword evidence="2" id="KW-1003">Cell membrane</keyword>
<dbReference type="SUPFAM" id="SSF103473">
    <property type="entry name" value="MFS general substrate transporter"/>
    <property type="match status" value="1"/>
</dbReference>
<dbReference type="EMBL" id="MFIX01000182">
    <property type="protein sequence ID" value="OGG02601.1"/>
    <property type="molecule type" value="Genomic_DNA"/>
</dbReference>
<feature type="transmembrane region" description="Helical" evidence="6">
    <location>
        <begin position="20"/>
        <end position="37"/>
    </location>
</feature>
<dbReference type="PANTHER" id="PTHR42688:SF1">
    <property type="entry name" value="BLR5212 PROTEIN"/>
    <property type="match status" value="1"/>
</dbReference>
<dbReference type="InterPro" id="IPR036259">
    <property type="entry name" value="MFS_trans_sf"/>
</dbReference>
<feature type="transmembrane region" description="Helical" evidence="6">
    <location>
        <begin position="259"/>
        <end position="279"/>
    </location>
</feature>
<dbReference type="PANTHER" id="PTHR42688">
    <property type="entry name" value="CONSERVED PROTEIN"/>
    <property type="match status" value="1"/>
</dbReference>
<feature type="transmembrane region" description="Helical" evidence="6">
    <location>
        <begin position="49"/>
        <end position="73"/>
    </location>
</feature>
<protein>
    <submittedName>
        <fullName evidence="8">MFS transporter</fullName>
    </submittedName>
</protein>
<evidence type="ECO:0000259" key="7">
    <source>
        <dbReference type="PROSITE" id="PS50850"/>
    </source>
</evidence>
<dbReference type="GO" id="GO:0022857">
    <property type="term" value="F:transmembrane transporter activity"/>
    <property type="evidence" value="ECO:0007669"/>
    <property type="project" value="InterPro"/>
</dbReference>
<evidence type="ECO:0000256" key="6">
    <source>
        <dbReference type="SAM" id="Phobius"/>
    </source>
</evidence>
<comment type="caution">
    <text evidence="8">The sequence shown here is derived from an EMBL/GenBank/DDBJ whole genome shotgun (WGS) entry which is preliminary data.</text>
</comment>
<dbReference type="InterPro" id="IPR011701">
    <property type="entry name" value="MFS"/>
</dbReference>
<dbReference type="CDD" id="cd17370">
    <property type="entry name" value="MFS_MJ1317_like"/>
    <property type="match status" value="1"/>
</dbReference>
<evidence type="ECO:0000313" key="9">
    <source>
        <dbReference type="Proteomes" id="UP000179129"/>
    </source>
</evidence>
<feature type="transmembrane region" description="Helical" evidence="6">
    <location>
        <begin position="155"/>
        <end position="174"/>
    </location>
</feature>
<evidence type="ECO:0000256" key="1">
    <source>
        <dbReference type="ARBA" id="ARBA00004651"/>
    </source>
</evidence>
<dbReference type="GO" id="GO:0005886">
    <property type="term" value="C:plasma membrane"/>
    <property type="evidence" value="ECO:0007669"/>
    <property type="project" value="UniProtKB-SubCell"/>
</dbReference>
<keyword evidence="5 6" id="KW-0472">Membrane</keyword>
<evidence type="ECO:0000256" key="2">
    <source>
        <dbReference type="ARBA" id="ARBA00022475"/>
    </source>
</evidence>
<feature type="domain" description="Major facilitator superfamily (MFS) profile" evidence="7">
    <location>
        <begin position="22"/>
        <end position="398"/>
    </location>
</feature>
<dbReference type="AlphaFoldDB" id="A0A1F5YQX0"/>
<reference evidence="8 9" key="1">
    <citation type="journal article" date="2016" name="Nat. Commun.">
        <title>Thousands of microbial genomes shed light on interconnected biogeochemical processes in an aquifer system.</title>
        <authorList>
            <person name="Anantharaman K."/>
            <person name="Brown C.T."/>
            <person name="Hug L.A."/>
            <person name="Sharon I."/>
            <person name="Castelle C.J."/>
            <person name="Probst A.J."/>
            <person name="Thomas B.C."/>
            <person name="Singh A."/>
            <person name="Wilkins M.J."/>
            <person name="Karaoz U."/>
            <person name="Brodie E.L."/>
            <person name="Williams K.H."/>
            <person name="Hubbard S.S."/>
            <person name="Banfield J.F."/>
        </authorList>
    </citation>
    <scope>NUCLEOTIDE SEQUENCE [LARGE SCALE GENOMIC DNA]</scope>
</reference>
<feature type="transmembrane region" description="Helical" evidence="6">
    <location>
        <begin position="374"/>
        <end position="394"/>
    </location>
</feature>
<dbReference type="STRING" id="1817867.A3F83_15940"/>
<feature type="transmembrane region" description="Helical" evidence="6">
    <location>
        <begin position="93"/>
        <end position="119"/>
    </location>
</feature>
<accession>A0A1F5YQX0</accession>
<feature type="transmembrane region" description="Helical" evidence="6">
    <location>
        <begin position="180"/>
        <end position="203"/>
    </location>
</feature>
<keyword evidence="3 6" id="KW-0812">Transmembrane</keyword>
<feature type="transmembrane region" description="Helical" evidence="6">
    <location>
        <begin position="312"/>
        <end position="334"/>
    </location>
</feature>
<dbReference type="Gene3D" id="1.20.1250.20">
    <property type="entry name" value="MFS general substrate transporter like domains"/>
    <property type="match status" value="2"/>
</dbReference>
<keyword evidence="4 6" id="KW-1133">Transmembrane helix</keyword>
<feature type="transmembrane region" description="Helical" evidence="6">
    <location>
        <begin position="346"/>
        <end position="368"/>
    </location>
</feature>
<evidence type="ECO:0000256" key="4">
    <source>
        <dbReference type="ARBA" id="ARBA00022989"/>
    </source>
</evidence>
<proteinExistence type="predicted"/>
<dbReference type="InterPro" id="IPR052425">
    <property type="entry name" value="Uncharacterized_MFS-type"/>
</dbReference>
<gene>
    <name evidence="8" type="ORF">A3F83_15940</name>
</gene>
<feature type="transmembrane region" description="Helical" evidence="6">
    <location>
        <begin position="224"/>
        <end position="247"/>
    </location>
</feature>
<dbReference type="Pfam" id="PF07690">
    <property type="entry name" value="MFS_1"/>
    <property type="match status" value="1"/>
</dbReference>